<evidence type="ECO:0000313" key="1">
    <source>
        <dbReference type="EMBL" id="CAF4432735.1"/>
    </source>
</evidence>
<organism evidence="1 2">
    <name type="scientific">Adineta steineri</name>
    <dbReference type="NCBI Taxonomy" id="433720"/>
    <lineage>
        <taxon>Eukaryota</taxon>
        <taxon>Metazoa</taxon>
        <taxon>Spiralia</taxon>
        <taxon>Gnathifera</taxon>
        <taxon>Rotifera</taxon>
        <taxon>Eurotatoria</taxon>
        <taxon>Bdelloidea</taxon>
        <taxon>Adinetida</taxon>
        <taxon>Adinetidae</taxon>
        <taxon>Adineta</taxon>
    </lineage>
</organism>
<dbReference type="EMBL" id="CAJOAZ010030404">
    <property type="protein sequence ID" value="CAF4432735.1"/>
    <property type="molecule type" value="Genomic_DNA"/>
</dbReference>
<sequence length="117" mass="13667">RLIDEDCYYQLSPESASNKRLRDDDEVYEDNSCQLRIDNVPAQTTDISLMNDENIVRYLIHKQKFDGSWQLDENDIQRLTGKPMTTFQQIVNNEILISAIVISILEVRFASLSSMWH</sequence>
<feature type="non-terminal residue" evidence="1">
    <location>
        <position position="117"/>
    </location>
</feature>
<protein>
    <submittedName>
        <fullName evidence="1">Uncharacterized protein</fullName>
    </submittedName>
</protein>
<proteinExistence type="predicted"/>
<gene>
    <name evidence="1" type="ORF">OXD698_LOCUS53331</name>
</gene>
<evidence type="ECO:0000313" key="2">
    <source>
        <dbReference type="Proteomes" id="UP000663844"/>
    </source>
</evidence>
<dbReference type="AlphaFoldDB" id="A0A820RBB5"/>
<reference evidence="1" key="1">
    <citation type="submission" date="2021-02" db="EMBL/GenBank/DDBJ databases">
        <authorList>
            <person name="Nowell W R."/>
        </authorList>
    </citation>
    <scope>NUCLEOTIDE SEQUENCE</scope>
</reference>
<name>A0A820RBB5_9BILA</name>
<accession>A0A820RBB5</accession>
<comment type="caution">
    <text evidence="1">The sequence shown here is derived from an EMBL/GenBank/DDBJ whole genome shotgun (WGS) entry which is preliminary data.</text>
</comment>
<feature type="non-terminal residue" evidence="1">
    <location>
        <position position="1"/>
    </location>
</feature>
<dbReference type="Proteomes" id="UP000663844">
    <property type="component" value="Unassembled WGS sequence"/>
</dbReference>